<protein>
    <recommendedName>
        <fullName evidence="5">SnoaL-like domain-containing protein</fullName>
    </recommendedName>
</protein>
<organism evidence="3 4">
    <name type="scientific">Ferrimonas marina</name>
    <dbReference type="NCBI Taxonomy" id="299255"/>
    <lineage>
        <taxon>Bacteria</taxon>
        <taxon>Pseudomonadati</taxon>
        <taxon>Pseudomonadota</taxon>
        <taxon>Gammaproteobacteria</taxon>
        <taxon>Alteromonadales</taxon>
        <taxon>Ferrimonadaceae</taxon>
        <taxon>Ferrimonas</taxon>
    </lineage>
</organism>
<dbReference type="STRING" id="299255.SAMN02745129_1476"/>
<dbReference type="RefSeq" id="WP_067657770.1">
    <property type="nucleotide sequence ID" value="NZ_FQXG01000002.1"/>
</dbReference>
<dbReference type="OrthoDB" id="5896097at2"/>
<feature type="compositionally biased region" description="Low complexity" evidence="1">
    <location>
        <begin position="39"/>
        <end position="57"/>
    </location>
</feature>
<dbReference type="AlphaFoldDB" id="A0A1M5R516"/>
<evidence type="ECO:0000313" key="4">
    <source>
        <dbReference type="Proteomes" id="UP000184268"/>
    </source>
</evidence>
<gene>
    <name evidence="3" type="ORF">SAMN02745129_1476</name>
</gene>
<reference evidence="3 4" key="1">
    <citation type="submission" date="2016-11" db="EMBL/GenBank/DDBJ databases">
        <authorList>
            <person name="Jaros S."/>
            <person name="Januszkiewicz K."/>
            <person name="Wedrychowicz H."/>
        </authorList>
    </citation>
    <scope>NUCLEOTIDE SEQUENCE [LARGE SCALE GENOMIC DNA]</scope>
    <source>
        <strain evidence="3 4">DSM 16917</strain>
    </source>
</reference>
<evidence type="ECO:0000313" key="3">
    <source>
        <dbReference type="EMBL" id="SHH21079.1"/>
    </source>
</evidence>
<dbReference type="InterPro" id="IPR032710">
    <property type="entry name" value="NTF2-like_dom_sf"/>
</dbReference>
<evidence type="ECO:0008006" key="5">
    <source>
        <dbReference type="Google" id="ProtNLM"/>
    </source>
</evidence>
<proteinExistence type="predicted"/>
<dbReference type="SUPFAM" id="SSF54427">
    <property type="entry name" value="NTF2-like"/>
    <property type="match status" value="1"/>
</dbReference>
<accession>A0A1M5R516</accession>
<feature type="region of interest" description="Disordered" evidence="1">
    <location>
        <begin position="37"/>
        <end position="57"/>
    </location>
</feature>
<feature type="signal peptide" evidence="2">
    <location>
        <begin position="1"/>
        <end position="28"/>
    </location>
</feature>
<evidence type="ECO:0000256" key="2">
    <source>
        <dbReference type="SAM" id="SignalP"/>
    </source>
</evidence>
<dbReference type="Gene3D" id="3.10.450.50">
    <property type="match status" value="1"/>
</dbReference>
<dbReference type="EMBL" id="FQXG01000002">
    <property type="protein sequence ID" value="SHH21079.1"/>
    <property type="molecule type" value="Genomic_DNA"/>
</dbReference>
<name>A0A1M5R516_9GAMM</name>
<dbReference type="Proteomes" id="UP000184268">
    <property type="component" value="Unassembled WGS sequence"/>
</dbReference>
<feature type="chain" id="PRO_5009913374" description="SnoaL-like domain-containing protein" evidence="2">
    <location>
        <begin position="29"/>
        <end position="198"/>
    </location>
</feature>
<keyword evidence="2" id="KW-0732">Signal</keyword>
<keyword evidence="4" id="KW-1185">Reference proteome</keyword>
<sequence length="198" mass="22186">MNLFNPAPRSLWILPVLAIGLFTSSVMANEGVTSGEVESSAQAQAQAQPQTTSQIPALDTLSPNYDAKARAEFSHNDVAAFVYQWFAGFDHQREARFFLERIAEPVALHYPDAPLRSVDDFLGWYQGVIDNIAWNAHELSELSIQGNQQQGWQVSYLVRWQARDYSGQNLEMDVAQQLVIVREGEALKIAQLRAKLHG</sequence>
<evidence type="ECO:0000256" key="1">
    <source>
        <dbReference type="SAM" id="MobiDB-lite"/>
    </source>
</evidence>